<proteinExistence type="predicted"/>
<evidence type="ECO:0000256" key="3">
    <source>
        <dbReference type="SAM" id="MobiDB-lite"/>
    </source>
</evidence>
<dbReference type="InterPro" id="IPR036867">
    <property type="entry name" value="R3H_dom_sf"/>
</dbReference>
<name>A0A9Q0RNH9_BLOTA</name>
<dbReference type="EMBL" id="JAPWDV010000001">
    <property type="protein sequence ID" value="KAJ6222428.1"/>
    <property type="molecule type" value="Genomic_DNA"/>
</dbReference>
<dbReference type="InterPro" id="IPR019383">
    <property type="entry name" value="Golgin_A_7/ERF4"/>
</dbReference>
<feature type="domain" description="R3H" evidence="4">
    <location>
        <begin position="117"/>
        <end position="186"/>
    </location>
</feature>
<evidence type="ECO:0000313" key="5">
    <source>
        <dbReference type="EMBL" id="KAJ6222428.1"/>
    </source>
</evidence>
<sequence length="463" mass="52816">MDASKNGGHSASLKKVFIQRDFSQGTLIRFQTKFPQELEGYISNQLLINFIEQINQMYAEAENMDSRICCESCFACLTAYLTYLCIESYFDKCLKRISAFIEEQNDTVFKPRGLYIVDPIDRGLRVIEIIINEGRGHSYLILIFPPLKSKFRFLVHETVNQLYADQFSTISIGKEGYRRLVIYPKYILSNMSKNVLSSDREDCTQSNTQQSKLNRRPDKKLYIPPRSKNNQTVVIDSKAKQDISPAESPSWDSLYDENGDMLDANVANELNAELGTKILAKQLRRTKLDYSKYESNNSATSPKNTNDNVVGEETEFGHVLEVYDFAPELKTRDLVIGISAACTKNFEIDWVDDTHALIIFPSILLATEALGKVFPNLKIRPLSQGINESKLKAKKRFEDKSPRKPRPETTTLLARRLVAGALGIKADMDPEQRKAEREKLRLAREKKKQVQKQVKNAWDGDNA</sequence>
<dbReference type="PANTHER" id="PTHR21678:SF0">
    <property type="entry name" value="C3H1-TYPE DOMAIN-CONTAINING PROTEIN"/>
    <property type="match status" value="1"/>
</dbReference>
<dbReference type="SUPFAM" id="SSF82708">
    <property type="entry name" value="R3H domain"/>
    <property type="match status" value="1"/>
</dbReference>
<comment type="caution">
    <text evidence="5">The sequence shown here is derived from an EMBL/GenBank/DDBJ whole genome shotgun (WGS) entry which is preliminary data.</text>
</comment>
<dbReference type="Gene3D" id="3.30.1370.50">
    <property type="entry name" value="R3H-like domain"/>
    <property type="match status" value="1"/>
</dbReference>
<dbReference type="OMA" id="DSRICCE"/>
<dbReference type="Gene3D" id="3.30.70.330">
    <property type="match status" value="1"/>
</dbReference>
<feature type="region of interest" description="Disordered" evidence="3">
    <location>
        <begin position="198"/>
        <end position="227"/>
    </location>
</feature>
<keyword evidence="6" id="KW-1185">Reference proteome</keyword>
<dbReference type="InterPro" id="IPR039884">
    <property type="entry name" value="R3HC1/R3HCL"/>
</dbReference>
<dbReference type="InterPro" id="IPR012677">
    <property type="entry name" value="Nucleotide-bd_a/b_plait_sf"/>
</dbReference>
<dbReference type="PROSITE" id="PS51061">
    <property type="entry name" value="R3H"/>
    <property type="match status" value="1"/>
</dbReference>
<evidence type="ECO:0000256" key="1">
    <source>
        <dbReference type="ARBA" id="ARBA00004370"/>
    </source>
</evidence>
<dbReference type="Pfam" id="PF10256">
    <property type="entry name" value="Erf4"/>
    <property type="match status" value="1"/>
</dbReference>
<dbReference type="OrthoDB" id="2190159at2759"/>
<organism evidence="5 6">
    <name type="scientific">Blomia tropicalis</name>
    <name type="common">Mite</name>
    <dbReference type="NCBI Taxonomy" id="40697"/>
    <lineage>
        <taxon>Eukaryota</taxon>
        <taxon>Metazoa</taxon>
        <taxon>Ecdysozoa</taxon>
        <taxon>Arthropoda</taxon>
        <taxon>Chelicerata</taxon>
        <taxon>Arachnida</taxon>
        <taxon>Acari</taxon>
        <taxon>Acariformes</taxon>
        <taxon>Sarcoptiformes</taxon>
        <taxon>Astigmata</taxon>
        <taxon>Glycyphagoidea</taxon>
        <taxon>Echimyopodidae</taxon>
        <taxon>Blomia</taxon>
    </lineage>
</organism>
<dbReference type="GO" id="GO:0003676">
    <property type="term" value="F:nucleic acid binding"/>
    <property type="evidence" value="ECO:0007669"/>
    <property type="project" value="UniProtKB-UniRule"/>
</dbReference>
<dbReference type="PANTHER" id="PTHR21678">
    <property type="entry name" value="GROWTH INHIBITION AND DIFFERENTIATION RELATED PROTEIN 88"/>
    <property type="match status" value="1"/>
</dbReference>
<protein>
    <recommendedName>
        <fullName evidence="4">R3H domain-containing protein</fullName>
    </recommendedName>
</protein>
<feature type="region of interest" description="Disordered" evidence="3">
    <location>
        <begin position="443"/>
        <end position="463"/>
    </location>
</feature>
<dbReference type="AlphaFoldDB" id="A0A9Q0RNH9"/>
<dbReference type="Proteomes" id="UP001142055">
    <property type="component" value="Chromosome 1"/>
</dbReference>
<comment type="subcellular location">
    <subcellularLocation>
        <location evidence="1">Membrane</location>
    </subcellularLocation>
</comment>
<evidence type="ECO:0000313" key="6">
    <source>
        <dbReference type="Proteomes" id="UP001142055"/>
    </source>
</evidence>
<dbReference type="GO" id="GO:0016020">
    <property type="term" value="C:membrane"/>
    <property type="evidence" value="ECO:0007669"/>
    <property type="project" value="UniProtKB-SubCell"/>
</dbReference>
<dbReference type="InterPro" id="IPR001374">
    <property type="entry name" value="R3H_dom"/>
</dbReference>
<gene>
    <name evidence="5" type="ORF">RDWZM_000973</name>
</gene>
<reference evidence="5" key="1">
    <citation type="submission" date="2022-12" db="EMBL/GenBank/DDBJ databases">
        <title>Genome assemblies of Blomia tropicalis.</title>
        <authorList>
            <person name="Cui Y."/>
        </authorList>
    </citation>
    <scope>NUCLEOTIDE SEQUENCE</scope>
    <source>
        <tissue evidence="5">Adult mites</tissue>
    </source>
</reference>
<evidence type="ECO:0000256" key="2">
    <source>
        <dbReference type="ARBA" id="ARBA00023136"/>
    </source>
</evidence>
<keyword evidence="2" id="KW-0472">Membrane</keyword>
<evidence type="ECO:0000259" key="4">
    <source>
        <dbReference type="PROSITE" id="PS51061"/>
    </source>
</evidence>
<accession>A0A9Q0RNH9</accession>